<protein>
    <recommendedName>
        <fullName evidence="2">STPR domain-containing protein</fullName>
    </recommendedName>
</protein>
<gene>
    <name evidence="3" type="ORF">CYNAS_LOCUS14275</name>
</gene>
<dbReference type="EMBL" id="CATQJL010000305">
    <property type="protein sequence ID" value="CAJ0602292.1"/>
    <property type="molecule type" value="Genomic_DNA"/>
</dbReference>
<dbReference type="AlphaFoldDB" id="A0AA36H220"/>
<accession>A0AA36H220</accession>
<comment type="caution">
    <text evidence="3">The sequence shown here is derived from an EMBL/GenBank/DDBJ whole genome shotgun (WGS) entry which is preliminary data.</text>
</comment>
<name>A0AA36H220_CYLNA</name>
<evidence type="ECO:0000313" key="4">
    <source>
        <dbReference type="Proteomes" id="UP001176961"/>
    </source>
</evidence>
<dbReference type="InterPro" id="IPR048998">
    <property type="entry name" value="STPR"/>
</dbReference>
<dbReference type="Pfam" id="PF21107">
    <property type="entry name" value="STPRs"/>
    <property type="match status" value="1"/>
</dbReference>
<dbReference type="Proteomes" id="UP001176961">
    <property type="component" value="Unassembled WGS sequence"/>
</dbReference>
<feature type="region of interest" description="Disordered" evidence="1">
    <location>
        <begin position="1"/>
        <end position="72"/>
    </location>
</feature>
<feature type="region of interest" description="Disordered" evidence="1">
    <location>
        <begin position="493"/>
        <end position="516"/>
    </location>
</feature>
<evidence type="ECO:0000256" key="1">
    <source>
        <dbReference type="SAM" id="MobiDB-lite"/>
    </source>
</evidence>
<evidence type="ECO:0000259" key="2">
    <source>
        <dbReference type="Pfam" id="PF21107"/>
    </source>
</evidence>
<keyword evidence="4" id="KW-1185">Reference proteome</keyword>
<feature type="compositionally biased region" description="Basic and acidic residues" evidence="1">
    <location>
        <begin position="21"/>
        <end position="49"/>
    </location>
</feature>
<organism evidence="3 4">
    <name type="scientific">Cylicocyclus nassatus</name>
    <name type="common">Nematode worm</name>
    <dbReference type="NCBI Taxonomy" id="53992"/>
    <lineage>
        <taxon>Eukaryota</taxon>
        <taxon>Metazoa</taxon>
        <taxon>Ecdysozoa</taxon>
        <taxon>Nematoda</taxon>
        <taxon>Chromadorea</taxon>
        <taxon>Rhabditida</taxon>
        <taxon>Rhabditina</taxon>
        <taxon>Rhabditomorpha</taxon>
        <taxon>Strongyloidea</taxon>
        <taxon>Strongylidae</taxon>
        <taxon>Cylicocyclus</taxon>
    </lineage>
</organism>
<sequence>MYSPEQIAEDASSSTAADSTEPVRRSLTKAEREAHRRSNETQIDRDLRLAAKRGRAASRKSNETKDERTLRLKLDAERARQRRLAETEEKKSARLAEVAERARKRRLPVSEKNRMLEPCTGIDMIGTQSTAASPQEFEDRLVQKRSRTLHCGEQRCLVSCTCGRDGYEHVSDSSKIPLPYSVTTLSENTTQVMEESISDMDVHASNFAGFRKFMREEQDCGHSLHPCGTCSVRPEAENQDPCATFGMVSTVNNIKGFRELHEITENMSCKLTFPSFERSSTTILSTSTGLSNLPKVTSDVHGTRAMNSIPAQAVRRRFETEAQRSERLRADTERARRRIALETDQQSMSRRQQFAANTRRRRANLARINQAQVATMNDPAESSFASSISHLLSVVSTYAGPSESDVSFRLRANKQLAYLESKNFKEPLERTWVALLKLALDPVEKVARMAQKLVRRVEMTAVDLQNSASAMTEKIESVSSFASMAKVDSSSHVHRDSFSGAEADASNNEAGDANRG</sequence>
<feature type="compositionally biased region" description="Basic and acidic residues" evidence="1">
    <location>
        <begin position="60"/>
        <end position="72"/>
    </location>
</feature>
<proteinExistence type="predicted"/>
<reference evidence="3" key="1">
    <citation type="submission" date="2023-07" db="EMBL/GenBank/DDBJ databases">
        <authorList>
            <consortium name="CYATHOMIX"/>
        </authorList>
    </citation>
    <scope>NUCLEOTIDE SEQUENCE</scope>
    <source>
        <strain evidence="3">N/A</strain>
    </source>
</reference>
<evidence type="ECO:0000313" key="3">
    <source>
        <dbReference type="EMBL" id="CAJ0602292.1"/>
    </source>
</evidence>
<feature type="domain" description="STPR" evidence="2">
    <location>
        <begin position="45"/>
        <end position="107"/>
    </location>
</feature>
<feature type="compositionally biased region" description="Low complexity" evidence="1">
    <location>
        <begin position="9"/>
        <end position="20"/>
    </location>
</feature>